<evidence type="ECO:0000313" key="3">
    <source>
        <dbReference type="EMBL" id="CDR00924.1"/>
    </source>
</evidence>
<feature type="region of interest" description="Disordered" evidence="1">
    <location>
        <begin position="62"/>
        <end position="81"/>
    </location>
</feature>
<reference evidence="3" key="1">
    <citation type="journal article" date="2014" name="Nat. Commun.">
        <title>The rainbow trout genome provides novel insights into evolution after whole-genome duplication in vertebrates.</title>
        <authorList>
            <person name="Berthelot C."/>
            <person name="Brunet F."/>
            <person name="Chalopin D."/>
            <person name="Juanchich A."/>
            <person name="Bernard M."/>
            <person name="Noel B."/>
            <person name="Bento P."/>
            <person name="Da Silva C."/>
            <person name="Labadie K."/>
            <person name="Alberti A."/>
            <person name="Aury J.M."/>
            <person name="Louis A."/>
            <person name="Dehais P."/>
            <person name="Bardou P."/>
            <person name="Montfort J."/>
            <person name="Klopp C."/>
            <person name="Cabau C."/>
            <person name="Gaspin C."/>
            <person name="Thorgaard G.H."/>
            <person name="Boussaha M."/>
            <person name="Quillet E."/>
            <person name="Guyomard R."/>
            <person name="Galiana D."/>
            <person name="Bobe J."/>
            <person name="Volff J.N."/>
            <person name="Genet C."/>
            <person name="Wincker P."/>
            <person name="Jaillon O."/>
            <person name="Roest Crollius H."/>
            <person name="Guiguen Y."/>
        </authorList>
    </citation>
    <scope>NUCLEOTIDE SEQUENCE [LARGE SCALE GENOMIC DNA]</scope>
</reference>
<proteinExistence type="predicted"/>
<dbReference type="PANTHER" id="PTHR45736:SF6">
    <property type="entry name" value="ZINC FINGER MYM-TYPE PROTEIN 2"/>
    <property type="match status" value="1"/>
</dbReference>
<evidence type="ECO:0000256" key="1">
    <source>
        <dbReference type="SAM" id="MobiDB-lite"/>
    </source>
</evidence>
<accession>A0A060ZH71</accession>
<dbReference type="InterPro" id="IPR057926">
    <property type="entry name" value="QRICH1_dom"/>
</dbReference>
<feature type="domain" description="QRICH1-like" evidence="2">
    <location>
        <begin position="45"/>
        <end position="128"/>
    </location>
</feature>
<feature type="compositionally biased region" description="Basic and acidic residues" evidence="1">
    <location>
        <begin position="66"/>
        <end position="76"/>
    </location>
</feature>
<feature type="region of interest" description="Disordered" evidence="1">
    <location>
        <begin position="1"/>
        <end position="45"/>
    </location>
</feature>
<name>A0A060ZH71_ONCMY</name>
<gene>
    <name evidence="3" type="ORF">GSONMT00032122001</name>
</gene>
<dbReference type="EMBL" id="FR962573">
    <property type="protein sequence ID" value="CDR00924.1"/>
    <property type="molecule type" value="Genomic_DNA"/>
</dbReference>
<dbReference type="PaxDb" id="8022-A0A060ZH71"/>
<dbReference type="AlphaFoldDB" id="A0A060ZH71"/>
<dbReference type="Proteomes" id="UP000193380">
    <property type="component" value="Unassembled WGS sequence"/>
</dbReference>
<sequence>MGFNLPPLLAEEKDEVPRARRQGHKRRAVEGDPSPPMTERRSLPLRSHYGVNAWKRWVLSSTDQSGDTKGKDRLKQESPPAWSKSNLLSLKASELSLALSRFVREVRRPNGERYAPDSILYLCLGIQQVSHLPV</sequence>
<dbReference type="Pfam" id="PF25561">
    <property type="entry name" value="QRICH1"/>
    <property type="match status" value="1"/>
</dbReference>
<dbReference type="InterPro" id="IPR051284">
    <property type="entry name" value="ZnF_MYMT-QRICH1"/>
</dbReference>
<organism evidence="3 4">
    <name type="scientific">Oncorhynchus mykiss</name>
    <name type="common">Rainbow trout</name>
    <name type="synonym">Salmo gairdneri</name>
    <dbReference type="NCBI Taxonomy" id="8022"/>
    <lineage>
        <taxon>Eukaryota</taxon>
        <taxon>Metazoa</taxon>
        <taxon>Chordata</taxon>
        <taxon>Craniata</taxon>
        <taxon>Vertebrata</taxon>
        <taxon>Euteleostomi</taxon>
        <taxon>Actinopterygii</taxon>
        <taxon>Neopterygii</taxon>
        <taxon>Teleostei</taxon>
        <taxon>Protacanthopterygii</taxon>
        <taxon>Salmoniformes</taxon>
        <taxon>Salmonidae</taxon>
        <taxon>Salmoninae</taxon>
        <taxon>Oncorhynchus</taxon>
    </lineage>
</organism>
<evidence type="ECO:0000259" key="2">
    <source>
        <dbReference type="Pfam" id="PF25561"/>
    </source>
</evidence>
<evidence type="ECO:0000313" key="4">
    <source>
        <dbReference type="Proteomes" id="UP000193380"/>
    </source>
</evidence>
<reference evidence="3" key="2">
    <citation type="submission" date="2014-03" db="EMBL/GenBank/DDBJ databases">
        <authorList>
            <person name="Genoscope - CEA"/>
        </authorList>
    </citation>
    <scope>NUCLEOTIDE SEQUENCE</scope>
</reference>
<protein>
    <recommendedName>
        <fullName evidence="2">QRICH1-like domain-containing protein</fullName>
    </recommendedName>
</protein>
<dbReference type="STRING" id="8022.A0A060ZH71"/>
<dbReference type="PANTHER" id="PTHR45736">
    <property type="entry name" value="ZINC FINGER MYM-TYPE PROTEIN"/>
    <property type="match status" value="1"/>
</dbReference>